<dbReference type="Proteomes" id="UP000011518">
    <property type="component" value="Unassembled WGS sequence"/>
</dbReference>
<reference evidence="2" key="2">
    <citation type="journal article" date="2013" name="Nat. Commun.">
        <title>Genome of the Chinese tree shrew.</title>
        <authorList>
            <person name="Fan Y."/>
            <person name="Huang Z.Y."/>
            <person name="Cao C.C."/>
            <person name="Chen C.S."/>
            <person name="Chen Y.X."/>
            <person name="Fan D.D."/>
            <person name="He J."/>
            <person name="Hou H.L."/>
            <person name="Hu L."/>
            <person name="Hu X.T."/>
            <person name="Jiang X.T."/>
            <person name="Lai R."/>
            <person name="Lang Y.S."/>
            <person name="Liang B."/>
            <person name="Liao S.G."/>
            <person name="Mu D."/>
            <person name="Ma Y.Y."/>
            <person name="Niu Y.Y."/>
            <person name="Sun X.Q."/>
            <person name="Xia J.Q."/>
            <person name="Xiao J."/>
            <person name="Xiong Z.Q."/>
            <person name="Xu L."/>
            <person name="Yang L."/>
            <person name="Zhang Y."/>
            <person name="Zhao W."/>
            <person name="Zhao X.D."/>
            <person name="Zheng Y.T."/>
            <person name="Zhou J.M."/>
            <person name="Zhu Y.B."/>
            <person name="Zhang G.J."/>
            <person name="Wang J."/>
            <person name="Yao Y.G."/>
        </authorList>
    </citation>
    <scope>NUCLEOTIDE SEQUENCE [LARGE SCALE GENOMIC DNA]</scope>
</reference>
<evidence type="ECO:0000313" key="2">
    <source>
        <dbReference type="Proteomes" id="UP000011518"/>
    </source>
</evidence>
<name>L9LDB1_TUPCH</name>
<dbReference type="AlphaFoldDB" id="L9LDB1"/>
<organism evidence="1 2">
    <name type="scientific">Tupaia chinensis</name>
    <name type="common">Chinese tree shrew</name>
    <name type="synonym">Tupaia belangeri chinensis</name>
    <dbReference type="NCBI Taxonomy" id="246437"/>
    <lineage>
        <taxon>Eukaryota</taxon>
        <taxon>Metazoa</taxon>
        <taxon>Chordata</taxon>
        <taxon>Craniata</taxon>
        <taxon>Vertebrata</taxon>
        <taxon>Euteleostomi</taxon>
        <taxon>Mammalia</taxon>
        <taxon>Eutheria</taxon>
        <taxon>Euarchontoglires</taxon>
        <taxon>Scandentia</taxon>
        <taxon>Tupaiidae</taxon>
        <taxon>Tupaia</taxon>
    </lineage>
</organism>
<dbReference type="InParanoid" id="L9LDB1"/>
<evidence type="ECO:0000313" key="1">
    <source>
        <dbReference type="EMBL" id="ELW73020.1"/>
    </source>
</evidence>
<gene>
    <name evidence="1" type="ORF">TREES_T100004898</name>
</gene>
<proteinExistence type="predicted"/>
<protein>
    <submittedName>
        <fullName evidence="1">Uncharacterized protein</fullName>
    </submittedName>
</protein>
<accession>L9LDB1</accession>
<keyword evidence="2" id="KW-1185">Reference proteome</keyword>
<sequence>MITSLRRLSTAGYGPGLLRSPSGQAAKTMLAHSRHSGFRERMSLYTSEAQAMNRLSLPTMMLAMKILKNRRYPWVQELQVRWRGEHDTVWSLEGVLSITPCPE</sequence>
<reference evidence="2" key="1">
    <citation type="submission" date="2012-07" db="EMBL/GenBank/DDBJ databases">
        <title>Genome of the Chinese tree shrew, a rising model animal genetically related to primates.</title>
        <authorList>
            <person name="Zhang G."/>
            <person name="Fan Y."/>
            <person name="Yao Y."/>
            <person name="Huang Z."/>
        </authorList>
    </citation>
    <scope>NUCLEOTIDE SEQUENCE [LARGE SCALE GENOMIC DNA]</scope>
</reference>
<dbReference type="EMBL" id="KB320374">
    <property type="protein sequence ID" value="ELW73020.1"/>
    <property type="molecule type" value="Genomic_DNA"/>
</dbReference>